<feature type="transmembrane region" description="Helical" evidence="1">
    <location>
        <begin position="6"/>
        <end position="25"/>
    </location>
</feature>
<evidence type="ECO:0000256" key="1">
    <source>
        <dbReference type="SAM" id="Phobius"/>
    </source>
</evidence>
<proteinExistence type="predicted"/>
<protein>
    <submittedName>
        <fullName evidence="3">Secreted protein</fullName>
    </submittedName>
</protein>
<evidence type="ECO:0000313" key="2">
    <source>
        <dbReference type="Proteomes" id="UP000025227"/>
    </source>
</evidence>
<accession>A0A6F7PKJ3</accession>
<keyword evidence="1" id="KW-1133">Transmembrane helix</keyword>
<name>A0A6F7PKJ3_HAECO</name>
<sequence>MQALFLMTPLVCLCCYTWLCILSLVKQKKHLLRARLVYLQPFIIVLLITVLRLHVLCELRSESARYNRESLLV</sequence>
<keyword evidence="1" id="KW-0472">Membrane</keyword>
<dbReference type="Proteomes" id="UP000025227">
    <property type="component" value="Unplaced"/>
</dbReference>
<organism evidence="2 3">
    <name type="scientific">Haemonchus contortus</name>
    <name type="common">Barber pole worm</name>
    <dbReference type="NCBI Taxonomy" id="6289"/>
    <lineage>
        <taxon>Eukaryota</taxon>
        <taxon>Metazoa</taxon>
        <taxon>Ecdysozoa</taxon>
        <taxon>Nematoda</taxon>
        <taxon>Chromadorea</taxon>
        <taxon>Rhabditida</taxon>
        <taxon>Rhabditina</taxon>
        <taxon>Rhabditomorpha</taxon>
        <taxon>Strongyloidea</taxon>
        <taxon>Trichostrongylidae</taxon>
        <taxon>Haemonchus</taxon>
    </lineage>
</organism>
<keyword evidence="1" id="KW-0812">Transmembrane</keyword>
<dbReference type="AlphaFoldDB" id="A0A6F7PKJ3"/>
<reference evidence="3" key="1">
    <citation type="submission" date="2020-12" db="UniProtKB">
        <authorList>
            <consortium name="WormBaseParasite"/>
        </authorList>
    </citation>
    <scope>IDENTIFICATION</scope>
    <source>
        <strain evidence="3">MHco3</strain>
    </source>
</reference>
<keyword evidence="2" id="KW-1185">Reference proteome</keyword>
<feature type="transmembrane region" description="Helical" evidence="1">
    <location>
        <begin position="37"/>
        <end position="55"/>
    </location>
</feature>
<dbReference type="WBParaSite" id="HCON_00110100-00001">
    <property type="protein sequence ID" value="HCON_00110100-00001"/>
    <property type="gene ID" value="HCON_00110100"/>
</dbReference>
<evidence type="ECO:0000313" key="3">
    <source>
        <dbReference type="WBParaSite" id="HCON_00110100-00001"/>
    </source>
</evidence>